<dbReference type="Proteomes" id="UP000824164">
    <property type="component" value="Unassembled WGS sequence"/>
</dbReference>
<evidence type="ECO:0000313" key="4">
    <source>
        <dbReference type="Proteomes" id="UP000824164"/>
    </source>
</evidence>
<keyword evidence="2" id="KW-0472">Membrane</keyword>
<feature type="compositionally biased region" description="Basic and acidic residues" evidence="1">
    <location>
        <begin position="181"/>
        <end position="196"/>
    </location>
</feature>
<keyword evidence="2" id="KW-0812">Transmembrane</keyword>
<name>A0A9D1HI34_9FIRM</name>
<gene>
    <name evidence="3" type="ORF">IAB63_04755</name>
</gene>
<feature type="region of interest" description="Disordered" evidence="1">
    <location>
        <begin position="115"/>
        <end position="196"/>
    </location>
</feature>
<evidence type="ECO:0000256" key="1">
    <source>
        <dbReference type="SAM" id="MobiDB-lite"/>
    </source>
</evidence>
<reference evidence="3" key="2">
    <citation type="journal article" date="2021" name="PeerJ">
        <title>Extensive microbial diversity within the chicken gut microbiome revealed by metagenomics and culture.</title>
        <authorList>
            <person name="Gilroy R."/>
            <person name="Ravi A."/>
            <person name="Getino M."/>
            <person name="Pursley I."/>
            <person name="Horton D.L."/>
            <person name="Alikhan N.F."/>
            <person name="Baker D."/>
            <person name="Gharbi K."/>
            <person name="Hall N."/>
            <person name="Watson M."/>
            <person name="Adriaenssens E.M."/>
            <person name="Foster-Nyarko E."/>
            <person name="Jarju S."/>
            <person name="Secka A."/>
            <person name="Antonio M."/>
            <person name="Oren A."/>
            <person name="Chaudhuri R.R."/>
            <person name="La Ragione R."/>
            <person name="Hildebrand F."/>
            <person name="Pallen M.J."/>
        </authorList>
    </citation>
    <scope>NUCLEOTIDE SEQUENCE</scope>
    <source>
        <strain evidence="3">CHK187-14744</strain>
    </source>
</reference>
<dbReference type="AlphaFoldDB" id="A0A9D1HI34"/>
<organism evidence="3 4">
    <name type="scientific">Candidatus Onthocola gallistercoris</name>
    <dbReference type="NCBI Taxonomy" id="2840876"/>
    <lineage>
        <taxon>Bacteria</taxon>
        <taxon>Bacillati</taxon>
        <taxon>Bacillota</taxon>
        <taxon>Bacilli</taxon>
        <taxon>Candidatus Onthocola</taxon>
    </lineage>
</organism>
<reference evidence="3" key="1">
    <citation type="submission" date="2020-10" db="EMBL/GenBank/DDBJ databases">
        <authorList>
            <person name="Gilroy R."/>
        </authorList>
    </citation>
    <scope>NUCLEOTIDE SEQUENCE</scope>
    <source>
        <strain evidence="3">CHK187-14744</strain>
    </source>
</reference>
<evidence type="ECO:0000256" key="2">
    <source>
        <dbReference type="SAM" id="Phobius"/>
    </source>
</evidence>
<dbReference type="EMBL" id="DVLT01000034">
    <property type="protein sequence ID" value="HIU02542.1"/>
    <property type="molecule type" value="Genomic_DNA"/>
</dbReference>
<proteinExistence type="predicted"/>
<feature type="transmembrane region" description="Helical" evidence="2">
    <location>
        <begin position="6"/>
        <end position="35"/>
    </location>
</feature>
<keyword evidence="2" id="KW-1133">Transmembrane helix</keyword>
<evidence type="ECO:0008006" key="5">
    <source>
        <dbReference type="Google" id="ProtNLM"/>
    </source>
</evidence>
<comment type="caution">
    <text evidence="3">The sequence shown here is derived from an EMBL/GenBank/DDBJ whole genome shotgun (WGS) entry which is preliminary data.</text>
</comment>
<protein>
    <recommendedName>
        <fullName evidence="5">DUF2953 domain-containing protein</fullName>
    </recommendedName>
</protein>
<sequence length="362" mass="42209">MLHIIWLILKIAGILLLALAVILILLLLIVMFAPFHYKGAFKREKNGEEMLMEAAGEVTWLFHLLHARVSYSNERRLNAHLRILWFHILDKPETDQKEEEKESFFDEDVFSLAEEEDRNTLQNSQTKDAAGRKQELGENGTGQSKGKAPNPEDGKAPVGTGGRAGYAVEAPVRSTDPDDVLTSKDPNEKAGRKAEKKVQTVSGKKKISIAERIKKACLKLYERLCVWWNRVRDQYRRLIKKKDRLFRFLQAPHTKASWRLIRRALRSLFKHIRPRKLQGYIHIGRDDPEEMGKILGIAALFYPLYGKELEVIPEFDREILEGHIRFKGHIQMYIFIVWAVRIFFDKQIRKTIRHFKKLKEDF</sequence>
<accession>A0A9D1HI34</accession>
<evidence type="ECO:0000313" key="3">
    <source>
        <dbReference type="EMBL" id="HIU02542.1"/>
    </source>
</evidence>